<dbReference type="InterPro" id="IPR011162">
    <property type="entry name" value="MHC_I/II-like_Ag-recog"/>
</dbReference>
<evidence type="ECO:0000256" key="4">
    <source>
        <dbReference type="ARBA" id="ARBA00022729"/>
    </source>
</evidence>
<dbReference type="GO" id="GO:0009897">
    <property type="term" value="C:external side of plasma membrane"/>
    <property type="evidence" value="ECO:0007669"/>
    <property type="project" value="TreeGrafter"/>
</dbReference>
<feature type="domain" description="MHC class I-like antigen recognition-like" evidence="11">
    <location>
        <begin position="6"/>
        <end position="96"/>
    </location>
</feature>
<evidence type="ECO:0000256" key="5">
    <source>
        <dbReference type="ARBA" id="ARBA00022859"/>
    </source>
</evidence>
<dbReference type="GO" id="GO:0042612">
    <property type="term" value="C:MHC class I protein complex"/>
    <property type="evidence" value="ECO:0007669"/>
    <property type="project" value="UniProtKB-KW"/>
</dbReference>
<dbReference type="Gene3D" id="3.30.500.10">
    <property type="entry name" value="MHC class I-like antigen recognition-like"/>
    <property type="match status" value="1"/>
</dbReference>
<dbReference type="PANTHER" id="PTHR16675:SF242">
    <property type="entry name" value="MAJOR HISTOCOMPATIBILITY COMPLEX CLASS I-RELATED GENE PROTEIN"/>
    <property type="match status" value="1"/>
</dbReference>
<comment type="similarity">
    <text evidence="10">Belongs to the MHC class I family.</text>
</comment>
<keyword evidence="8" id="KW-1015">Disulfide bond</keyword>
<dbReference type="InterPro" id="IPR050208">
    <property type="entry name" value="MHC_class-I_related"/>
</dbReference>
<dbReference type="Proteomes" id="UP000658642">
    <property type="component" value="Unassembled WGS sequence"/>
</dbReference>
<dbReference type="SUPFAM" id="SSF54452">
    <property type="entry name" value="MHC antigen-recognition domain"/>
    <property type="match status" value="1"/>
</dbReference>
<feature type="non-terminal residue" evidence="12">
    <location>
        <position position="122"/>
    </location>
</feature>
<evidence type="ECO:0000259" key="11">
    <source>
        <dbReference type="Pfam" id="PF00129"/>
    </source>
</evidence>
<dbReference type="GO" id="GO:0005615">
    <property type="term" value="C:extracellular space"/>
    <property type="evidence" value="ECO:0007669"/>
    <property type="project" value="TreeGrafter"/>
</dbReference>
<keyword evidence="6" id="KW-1133">Transmembrane helix</keyword>
<dbReference type="PRINTS" id="PR01638">
    <property type="entry name" value="MHCCLASSI"/>
</dbReference>
<keyword evidence="9" id="KW-0325">Glycoprotein</keyword>
<evidence type="ECO:0000313" key="12">
    <source>
        <dbReference type="EMBL" id="NXY18033.1"/>
    </source>
</evidence>
<evidence type="ECO:0000256" key="1">
    <source>
        <dbReference type="ARBA" id="ARBA00004479"/>
    </source>
</evidence>
<keyword evidence="2" id="KW-0490">MHC I</keyword>
<keyword evidence="3" id="KW-0812">Transmembrane</keyword>
<comment type="subcellular location">
    <subcellularLocation>
        <location evidence="1">Membrane</location>
        <topology evidence="1">Single-pass type I membrane protein</topology>
    </subcellularLocation>
</comment>
<evidence type="ECO:0000256" key="6">
    <source>
        <dbReference type="ARBA" id="ARBA00022989"/>
    </source>
</evidence>
<evidence type="ECO:0000256" key="7">
    <source>
        <dbReference type="ARBA" id="ARBA00023136"/>
    </source>
</evidence>
<dbReference type="AlphaFoldDB" id="A0A852P132"/>
<keyword evidence="4" id="KW-0732">Signal</keyword>
<feature type="non-terminal residue" evidence="12">
    <location>
        <position position="1"/>
    </location>
</feature>
<proteinExistence type="inferred from homology"/>
<dbReference type="Pfam" id="PF00129">
    <property type="entry name" value="MHC_I"/>
    <property type="match status" value="1"/>
</dbReference>
<keyword evidence="13" id="KW-1185">Reference proteome</keyword>
<evidence type="ECO:0000256" key="10">
    <source>
        <dbReference type="RuleBase" id="RU004439"/>
    </source>
</evidence>
<evidence type="ECO:0000256" key="3">
    <source>
        <dbReference type="ARBA" id="ARBA00022692"/>
    </source>
</evidence>
<dbReference type="EMBL" id="WBMZ01006507">
    <property type="protein sequence ID" value="NXY18033.1"/>
    <property type="molecule type" value="Genomic_DNA"/>
</dbReference>
<dbReference type="InterPro" id="IPR037055">
    <property type="entry name" value="MHC_I-like_Ag-recog_sf"/>
</dbReference>
<name>A0A852P132_9PASS</name>
<accession>A0A852P132</accession>
<evidence type="ECO:0000256" key="8">
    <source>
        <dbReference type="ARBA" id="ARBA00023157"/>
    </source>
</evidence>
<dbReference type="GO" id="GO:0002474">
    <property type="term" value="P:antigen processing and presentation of peptide antigen via MHC class I"/>
    <property type="evidence" value="ECO:0007669"/>
    <property type="project" value="UniProtKB-KW"/>
</dbReference>
<evidence type="ECO:0000256" key="9">
    <source>
        <dbReference type="ARBA" id="ARBA00023180"/>
    </source>
</evidence>
<comment type="caution">
    <text evidence="12">The sequence shown here is derived from an EMBL/GenBank/DDBJ whole genome shotgun (WGS) entry which is preliminary data.</text>
</comment>
<reference evidence="12" key="1">
    <citation type="submission" date="2020-02" db="EMBL/GenBank/DDBJ databases">
        <title>Bird 10,000 Genomes (B10K) Project - Family phase.</title>
        <authorList>
            <person name="Zhang G."/>
        </authorList>
    </citation>
    <scope>NUCLEOTIDE SEQUENCE</scope>
    <source>
        <strain evidence="12">B10K-DU-029-61</strain>
        <tissue evidence="12">Blood</tissue>
    </source>
</reference>
<dbReference type="GO" id="GO:0006955">
    <property type="term" value="P:immune response"/>
    <property type="evidence" value="ECO:0007669"/>
    <property type="project" value="TreeGrafter"/>
</dbReference>
<keyword evidence="5" id="KW-0391">Immunity</keyword>
<organism evidence="12 13">
    <name type="scientific">Atrichornis clamosus</name>
    <dbReference type="NCBI Taxonomy" id="449594"/>
    <lineage>
        <taxon>Eukaryota</taxon>
        <taxon>Metazoa</taxon>
        <taxon>Chordata</taxon>
        <taxon>Craniata</taxon>
        <taxon>Vertebrata</taxon>
        <taxon>Euteleostomi</taxon>
        <taxon>Archelosauria</taxon>
        <taxon>Archosauria</taxon>
        <taxon>Dinosauria</taxon>
        <taxon>Saurischia</taxon>
        <taxon>Theropoda</taxon>
        <taxon>Coelurosauria</taxon>
        <taxon>Aves</taxon>
        <taxon>Neognathae</taxon>
        <taxon>Neoaves</taxon>
        <taxon>Telluraves</taxon>
        <taxon>Australaves</taxon>
        <taxon>Passeriformes</taxon>
        <taxon>Menuridae</taxon>
        <taxon>Atrichornis</taxon>
    </lineage>
</organism>
<dbReference type="InterPro" id="IPR001039">
    <property type="entry name" value="MHC_I_a_a1/a2"/>
</dbReference>
<gene>
    <name evidence="12" type="primary">Mr1_1</name>
    <name evidence="12" type="ORF">ATRCLA_R11496</name>
</gene>
<evidence type="ECO:0000256" key="2">
    <source>
        <dbReference type="ARBA" id="ARBA00022451"/>
    </source>
</evidence>
<evidence type="ECO:0000313" key="13">
    <source>
        <dbReference type="Proteomes" id="UP000658642"/>
    </source>
</evidence>
<dbReference type="PANTHER" id="PTHR16675">
    <property type="entry name" value="MHC CLASS I-RELATED"/>
    <property type="match status" value="1"/>
</dbReference>
<dbReference type="OrthoDB" id="9183726at2759"/>
<keyword evidence="7" id="KW-0472">Membrane</keyword>
<protein>
    <submittedName>
        <fullName evidence="12">HMR1 protein</fullName>
    </submittedName>
</protein>
<dbReference type="InterPro" id="IPR011161">
    <property type="entry name" value="MHC_I-like_Ag-recog"/>
</dbReference>
<sequence>MDPISPSGLHTLQWVSGCDLLSNGSVHGFRRYGYDGWDFLSFQLGSRSFVVADSAAQISKRHWDSDESWIEYLTNYLGHTCVEELQKFIGCGQEALQHKEPPDIHVSGKVEYGILTLSCHAY</sequence>